<keyword evidence="1" id="KW-0378">Hydrolase</keyword>
<dbReference type="PANTHER" id="PTHR47406">
    <property type="entry name" value="COAGULATION FACTOR 5/8 TYPE, C-TERMINAL"/>
    <property type="match status" value="1"/>
</dbReference>
<sequence precursor="true">MNARFCVFAVLLLLTTKAHPASVHLVNAGTSDYVIYHEADAPSSVALAASQMQDYVLKVTGAELPIVNRPGDKMISIGDNLAARQAGVSLAAIPWEGYRIVTRDSDVFLVGRDCEAGQLTPNGGTSNGSLNATYDFLERFLGVRWLMPGEHGDYVPKSADLWIPETDLRDAPALLNRRVPYLQQHRADVKRWCMQQRLGASLYLNHSHNWRRTIPASHFDAHPDWFAERGGVRIPPTGRYKLCTTNPGLIRAYADAAIKYFDQKPAASCYSLSPSDSAGYCQCDRCSALYETDPNGDLSVTPAILAFYNGVAKRVGKKYPGKILAGYVYADYVFPPKKTVKLEPNVFLTWAPSFDYGFTLSRSELQQQWRELLSQWTQVTSNLSYYDLPMHIETEAGALNPPGLEILKLIYPNLQRAKMKGVYVYGIEAWGRAAPLNYLLARLAWNPAADVEALFDEYCAKAYEGGGDDINQLFRLLDREVARHYREYPKARYTLTTDMMRDIYAKNFAAIEKLYRAAESKVRDSDAKVRLSMIGDNLTVLHWNLRQQGVLEAAEESTFHLSDQAFSAFLSANRGSLALSPTMVNDPPPSVRSKFQVTVAPRAKHRDPIKPFQLRGDQHLVLRPLGDDRVELKFSRVSKRGKLVHYAVYRQDASEVASGLVSDTEPIGWESDQADYYHLVISADTASLMVTVSGAAWAVDGKLSDQGLHLLGKVTPLYFYVPDQTASFPLSLEASPPGETASAMLRDPGGQQVASFDCSIISVDRQRIEVSAEQVGWWQLDIQAAASGVIDDVWIKTEPPLSGYFSIAPDFALEVQIQETGVE</sequence>
<protein>
    <recommendedName>
        <fullName evidence="5">Alpha glucuronidase N-terminal domain-containing protein</fullName>
    </recommendedName>
</protein>
<keyword evidence="4" id="KW-1185">Reference proteome</keyword>
<dbReference type="GO" id="GO:0016787">
    <property type="term" value="F:hydrolase activity"/>
    <property type="evidence" value="ECO:0007669"/>
    <property type="project" value="UniProtKB-KW"/>
</dbReference>
<dbReference type="Proteomes" id="UP000319143">
    <property type="component" value="Unassembled WGS sequence"/>
</dbReference>
<dbReference type="GO" id="GO:0005975">
    <property type="term" value="P:carbohydrate metabolic process"/>
    <property type="evidence" value="ECO:0007669"/>
    <property type="project" value="UniProtKB-ARBA"/>
</dbReference>
<evidence type="ECO:0000256" key="2">
    <source>
        <dbReference type="SAM" id="SignalP"/>
    </source>
</evidence>
<accession>A0A5C6DFH1</accession>
<dbReference type="AlphaFoldDB" id="A0A5C6DFH1"/>
<evidence type="ECO:0000256" key="1">
    <source>
        <dbReference type="ARBA" id="ARBA00022801"/>
    </source>
</evidence>
<dbReference type="InterPro" id="IPR032287">
    <property type="entry name" value="DUF4838"/>
</dbReference>
<keyword evidence="2" id="KW-0732">Signal</keyword>
<feature type="signal peptide" evidence="2">
    <location>
        <begin position="1"/>
        <end position="20"/>
    </location>
</feature>
<evidence type="ECO:0000313" key="3">
    <source>
        <dbReference type="EMBL" id="TWU34481.1"/>
    </source>
</evidence>
<dbReference type="Pfam" id="PF16126">
    <property type="entry name" value="DUF4838"/>
    <property type="match status" value="1"/>
</dbReference>
<name>A0A5C6DFH1_9BACT</name>
<organism evidence="3 4">
    <name type="scientific">Novipirellula artificiosorum</name>
    <dbReference type="NCBI Taxonomy" id="2528016"/>
    <lineage>
        <taxon>Bacteria</taxon>
        <taxon>Pseudomonadati</taxon>
        <taxon>Planctomycetota</taxon>
        <taxon>Planctomycetia</taxon>
        <taxon>Pirellulales</taxon>
        <taxon>Pirellulaceae</taxon>
        <taxon>Novipirellula</taxon>
    </lineage>
</organism>
<dbReference type="OrthoDB" id="5136785at2"/>
<dbReference type="InterPro" id="IPR029018">
    <property type="entry name" value="Hex-like_dom2"/>
</dbReference>
<reference evidence="3 4" key="1">
    <citation type="submission" date="2019-02" db="EMBL/GenBank/DDBJ databases">
        <title>Deep-cultivation of Planctomycetes and their phenomic and genomic characterization uncovers novel biology.</title>
        <authorList>
            <person name="Wiegand S."/>
            <person name="Jogler M."/>
            <person name="Boedeker C."/>
            <person name="Pinto D."/>
            <person name="Vollmers J."/>
            <person name="Rivas-Marin E."/>
            <person name="Kohn T."/>
            <person name="Peeters S.H."/>
            <person name="Heuer A."/>
            <person name="Rast P."/>
            <person name="Oberbeckmann S."/>
            <person name="Bunk B."/>
            <person name="Jeske O."/>
            <person name="Meyerdierks A."/>
            <person name="Storesund J.E."/>
            <person name="Kallscheuer N."/>
            <person name="Luecker S."/>
            <person name="Lage O.M."/>
            <person name="Pohl T."/>
            <person name="Merkel B.J."/>
            <person name="Hornburger P."/>
            <person name="Mueller R.-W."/>
            <person name="Bruemmer F."/>
            <person name="Labrenz M."/>
            <person name="Spormann A.M."/>
            <person name="Op Den Camp H."/>
            <person name="Overmann J."/>
            <person name="Amann R."/>
            <person name="Jetten M.S.M."/>
            <person name="Mascher T."/>
            <person name="Medema M.H."/>
            <person name="Devos D.P."/>
            <person name="Kaster A.-K."/>
            <person name="Ovreas L."/>
            <person name="Rohde M."/>
            <person name="Galperin M.Y."/>
            <person name="Jogler C."/>
        </authorList>
    </citation>
    <scope>NUCLEOTIDE SEQUENCE [LARGE SCALE GENOMIC DNA]</scope>
    <source>
        <strain evidence="3 4">Poly41</strain>
    </source>
</reference>
<dbReference type="PANTHER" id="PTHR47406:SF2">
    <property type="entry name" value="ALPHA GLUCURONIDASE N-TERMINAL DOMAIN-CONTAINING PROTEIN"/>
    <property type="match status" value="1"/>
</dbReference>
<comment type="caution">
    <text evidence="3">The sequence shown here is derived from an EMBL/GenBank/DDBJ whole genome shotgun (WGS) entry which is preliminary data.</text>
</comment>
<evidence type="ECO:0008006" key="5">
    <source>
        <dbReference type="Google" id="ProtNLM"/>
    </source>
</evidence>
<feature type="chain" id="PRO_5022768801" description="Alpha glucuronidase N-terminal domain-containing protein" evidence="2">
    <location>
        <begin position="21"/>
        <end position="823"/>
    </location>
</feature>
<evidence type="ECO:0000313" key="4">
    <source>
        <dbReference type="Proteomes" id="UP000319143"/>
    </source>
</evidence>
<proteinExistence type="predicted"/>
<dbReference type="Gene3D" id="3.30.379.10">
    <property type="entry name" value="Chitobiase/beta-hexosaminidase domain 2-like"/>
    <property type="match status" value="1"/>
</dbReference>
<gene>
    <name evidence="3" type="ORF">Poly41_46290</name>
</gene>
<dbReference type="RefSeq" id="WP_146528851.1">
    <property type="nucleotide sequence ID" value="NZ_SJPV01000008.1"/>
</dbReference>
<dbReference type="EMBL" id="SJPV01000008">
    <property type="protein sequence ID" value="TWU34481.1"/>
    <property type="molecule type" value="Genomic_DNA"/>
</dbReference>